<protein>
    <recommendedName>
        <fullName evidence="6">Pseudouridine synthase</fullName>
        <ecNumber evidence="6">5.4.99.-</ecNumber>
    </recommendedName>
</protein>
<evidence type="ECO:0000256" key="1">
    <source>
        <dbReference type="ARBA" id="ARBA00000073"/>
    </source>
</evidence>
<comment type="function">
    <text evidence="6">Responsible for synthesis of pseudouridine from uracil.</text>
</comment>
<evidence type="ECO:0000256" key="6">
    <source>
        <dbReference type="RuleBase" id="RU362028"/>
    </source>
</evidence>
<gene>
    <name evidence="8" type="ORF">DCMF_01130</name>
</gene>
<keyword evidence="9" id="KW-1185">Reference proteome</keyword>
<evidence type="ECO:0000259" key="7">
    <source>
        <dbReference type="Pfam" id="PF00849"/>
    </source>
</evidence>
<evidence type="ECO:0000313" key="8">
    <source>
        <dbReference type="EMBL" id="ATW23583.1"/>
    </source>
</evidence>
<dbReference type="InterPro" id="IPR050188">
    <property type="entry name" value="RluA_PseudoU_synthase"/>
</dbReference>
<dbReference type="GO" id="GO:0140098">
    <property type="term" value="F:catalytic activity, acting on RNA"/>
    <property type="evidence" value="ECO:0007669"/>
    <property type="project" value="UniProtKB-ARBA"/>
</dbReference>
<keyword evidence="5" id="KW-0694">RNA-binding</keyword>
<sequence length="299" mass="33955">MNHTQLTYTADALDEDTFLRDILYGKLSLSHALVVKLKQQSKIKVNGYTARTNCRIHSGDLVIIDMDFPEENRIIPEPIPLNIVYEDEDFLVVNKPPGMSTHPSKMGGTGTLANAVTYYWQGLGRNTLFRPINRLDRDTSGLVLIGKSQFAHQSIFNKRKGRILERRYIALVEGELAKDCGRVDQPIARPDEERRRRVVHQEGSPAVTHYKVLDRYPGHTLLSLKLETGRTHQIRVHLSFLGHPVCGDLLYGFPSPWIDRQALHADRLCFIHPRSGKEIILEVPLAADIQKAIDQLVKK</sequence>
<evidence type="ECO:0000256" key="5">
    <source>
        <dbReference type="PROSITE-ProRule" id="PRU00182"/>
    </source>
</evidence>
<accession>A0A3G1KMC0</accession>
<evidence type="ECO:0000313" key="9">
    <source>
        <dbReference type="Proteomes" id="UP000323521"/>
    </source>
</evidence>
<dbReference type="Gene3D" id="3.30.2350.10">
    <property type="entry name" value="Pseudouridine synthase"/>
    <property type="match status" value="1"/>
</dbReference>
<dbReference type="EMBL" id="CP017634">
    <property type="protein sequence ID" value="ATW23583.1"/>
    <property type="molecule type" value="Genomic_DNA"/>
</dbReference>
<dbReference type="Proteomes" id="UP000323521">
    <property type="component" value="Chromosome"/>
</dbReference>
<dbReference type="InterPro" id="IPR006225">
    <property type="entry name" value="PsdUridine_synth_RluC/D"/>
</dbReference>
<dbReference type="RefSeq" id="WP_214659009.1">
    <property type="nucleotide sequence ID" value="NZ_CP017634.1"/>
</dbReference>
<organism evidence="8 9">
    <name type="scientific">Formimonas warabiya</name>
    <dbReference type="NCBI Taxonomy" id="1761012"/>
    <lineage>
        <taxon>Bacteria</taxon>
        <taxon>Bacillati</taxon>
        <taxon>Bacillota</taxon>
        <taxon>Clostridia</taxon>
        <taxon>Eubacteriales</taxon>
        <taxon>Peptococcaceae</taxon>
        <taxon>Candidatus Formimonas</taxon>
    </lineage>
</organism>
<dbReference type="EC" id="5.4.99.-" evidence="6"/>
<keyword evidence="3 6" id="KW-0413">Isomerase</keyword>
<dbReference type="InterPro" id="IPR020103">
    <property type="entry name" value="PsdUridine_synth_cat_dom_sf"/>
</dbReference>
<dbReference type="PANTHER" id="PTHR21600">
    <property type="entry name" value="MITOCHONDRIAL RNA PSEUDOURIDINE SYNTHASE"/>
    <property type="match status" value="1"/>
</dbReference>
<reference evidence="8 9" key="1">
    <citation type="submission" date="2016-10" db="EMBL/GenBank/DDBJ databases">
        <title>Complete Genome Sequence of Peptococcaceae strain DCMF.</title>
        <authorList>
            <person name="Edwards R.J."/>
            <person name="Holland S.I."/>
            <person name="Deshpande N.P."/>
            <person name="Wong Y.K."/>
            <person name="Ertan H."/>
            <person name="Manefield M."/>
            <person name="Russell T.L."/>
            <person name="Lee M.J."/>
        </authorList>
    </citation>
    <scope>NUCLEOTIDE SEQUENCE [LARGE SCALE GENOMIC DNA]</scope>
    <source>
        <strain evidence="8 9">DCMF</strain>
    </source>
</reference>
<dbReference type="KEGG" id="fwa:DCMF_01130"/>
<dbReference type="SUPFAM" id="SSF55120">
    <property type="entry name" value="Pseudouridine synthase"/>
    <property type="match status" value="1"/>
</dbReference>
<name>A0A3G1KMC0_FORW1</name>
<dbReference type="GO" id="GO:0009982">
    <property type="term" value="F:pseudouridine synthase activity"/>
    <property type="evidence" value="ECO:0007669"/>
    <property type="project" value="InterPro"/>
</dbReference>
<evidence type="ECO:0000256" key="3">
    <source>
        <dbReference type="ARBA" id="ARBA00023235"/>
    </source>
</evidence>
<proteinExistence type="inferred from homology"/>
<dbReference type="PROSITE" id="PS01129">
    <property type="entry name" value="PSI_RLU"/>
    <property type="match status" value="1"/>
</dbReference>
<dbReference type="PROSITE" id="PS50889">
    <property type="entry name" value="S4"/>
    <property type="match status" value="1"/>
</dbReference>
<comment type="similarity">
    <text evidence="2 6">Belongs to the pseudouridine synthase RluA family.</text>
</comment>
<dbReference type="GO" id="GO:0003723">
    <property type="term" value="F:RNA binding"/>
    <property type="evidence" value="ECO:0007669"/>
    <property type="project" value="UniProtKB-KW"/>
</dbReference>
<dbReference type="AlphaFoldDB" id="A0A3G1KMC0"/>
<feature type="domain" description="Pseudouridine synthase RsuA/RluA-like" evidence="7">
    <location>
        <begin position="89"/>
        <end position="239"/>
    </location>
</feature>
<dbReference type="GO" id="GO:0000455">
    <property type="term" value="P:enzyme-directed rRNA pseudouridine synthesis"/>
    <property type="evidence" value="ECO:0007669"/>
    <property type="project" value="TreeGrafter"/>
</dbReference>
<dbReference type="Pfam" id="PF00849">
    <property type="entry name" value="PseudoU_synth_2"/>
    <property type="match status" value="1"/>
</dbReference>
<dbReference type="NCBIfam" id="TIGR00005">
    <property type="entry name" value="rluA_subfam"/>
    <property type="match status" value="1"/>
</dbReference>
<dbReference type="InterPro" id="IPR006224">
    <property type="entry name" value="PsdUridine_synth_RluA-like_CS"/>
</dbReference>
<evidence type="ECO:0000256" key="2">
    <source>
        <dbReference type="ARBA" id="ARBA00010876"/>
    </source>
</evidence>
<comment type="catalytic activity">
    <reaction evidence="1 6">
        <text>a uridine in RNA = a pseudouridine in RNA</text>
        <dbReference type="Rhea" id="RHEA:48348"/>
        <dbReference type="Rhea" id="RHEA-COMP:12068"/>
        <dbReference type="Rhea" id="RHEA-COMP:12069"/>
        <dbReference type="ChEBI" id="CHEBI:65314"/>
        <dbReference type="ChEBI" id="CHEBI:65315"/>
    </reaction>
</comment>
<feature type="active site" evidence="4">
    <location>
        <position position="136"/>
    </location>
</feature>
<dbReference type="InterPro" id="IPR006145">
    <property type="entry name" value="PsdUridine_synth_RsuA/RluA"/>
</dbReference>
<dbReference type="PANTHER" id="PTHR21600:SF44">
    <property type="entry name" value="RIBOSOMAL LARGE SUBUNIT PSEUDOURIDINE SYNTHASE D"/>
    <property type="match status" value="1"/>
</dbReference>
<evidence type="ECO:0000256" key="4">
    <source>
        <dbReference type="PIRSR" id="PIRSR606225-1"/>
    </source>
</evidence>
<dbReference type="CDD" id="cd02869">
    <property type="entry name" value="PseudoU_synth_RluA_like"/>
    <property type="match status" value="1"/>
</dbReference>